<dbReference type="GO" id="GO:0030288">
    <property type="term" value="C:outer membrane-bounded periplasmic space"/>
    <property type="evidence" value="ECO:0007669"/>
    <property type="project" value="TreeGrafter"/>
</dbReference>
<evidence type="ECO:0000313" key="8">
    <source>
        <dbReference type="Proteomes" id="UP000216361"/>
    </source>
</evidence>
<comment type="subcellular location">
    <subcellularLocation>
        <location evidence="1">Periplasm</location>
    </subcellularLocation>
</comment>
<evidence type="ECO:0000256" key="2">
    <source>
        <dbReference type="ARBA" id="ARBA00005695"/>
    </source>
</evidence>
<keyword evidence="4 5" id="KW-0732">Signal</keyword>
<dbReference type="Gene3D" id="3.10.105.10">
    <property type="entry name" value="Dipeptide-binding Protein, Domain 3"/>
    <property type="match status" value="1"/>
</dbReference>
<proteinExistence type="inferred from homology"/>
<evidence type="ECO:0000259" key="6">
    <source>
        <dbReference type="Pfam" id="PF00496"/>
    </source>
</evidence>
<gene>
    <name evidence="7" type="ORF">CHR90_10675</name>
</gene>
<dbReference type="CDD" id="cd08504">
    <property type="entry name" value="PBP2_OppA"/>
    <property type="match status" value="1"/>
</dbReference>
<dbReference type="PANTHER" id="PTHR30290:SF10">
    <property type="entry name" value="PERIPLASMIC OLIGOPEPTIDE-BINDING PROTEIN-RELATED"/>
    <property type="match status" value="1"/>
</dbReference>
<keyword evidence="8" id="KW-1185">Reference proteome</keyword>
<evidence type="ECO:0000256" key="1">
    <source>
        <dbReference type="ARBA" id="ARBA00004418"/>
    </source>
</evidence>
<dbReference type="FunFam" id="3.90.76.10:FF:000001">
    <property type="entry name" value="Oligopeptide ABC transporter substrate-binding protein"/>
    <property type="match status" value="1"/>
</dbReference>
<dbReference type="Proteomes" id="UP000216361">
    <property type="component" value="Unassembled WGS sequence"/>
</dbReference>
<comment type="caution">
    <text evidence="7">The sequence shown here is derived from an EMBL/GenBank/DDBJ whole genome shotgun (WGS) entry which is preliminary data.</text>
</comment>
<comment type="similarity">
    <text evidence="2">Belongs to the bacterial solute-binding protein 5 family.</text>
</comment>
<feature type="signal peptide" evidence="5">
    <location>
        <begin position="1"/>
        <end position="27"/>
    </location>
</feature>
<dbReference type="Gene3D" id="3.40.190.10">
    <property type="entry name" value="Periplasmic binding protein-like II"/>
    <property type="match status" value="1"/>
</dbReference>
<name>A0A255XQJ7_9PROT</name>
<dbReference type="InterPro" id="IPR000914">
    <property type="entry name" value="SBP_5_dom"/>
</dbReference>
<dbReference type="EMBL" id="NOXS01000032">
    <property type="protein sequence ID" value="OYQ18715.1"/>
    <property type="molecule type" value="Genomic_DNA"/>
</dbReference>
<dbReference type="InterPro" id="IPR030678">
    <property type="entry name" value="Peptide/Ni-bd"/>
</dbReference>
<dbReference type="Gene3D" id="3.90.76.10">
    <property type="entry name" value="Dipeptide-binding Protein, Domain 1"/>
    <property type="match status" value="1"/>
</dbReference>
<evidence type="ECO:0000256" key="3">
    <source>
        <dbReference type="ARBA" id="ARBA00022448"/>
    </source>
</evidence>
<accession>A0A255XQJ7</accession>
<dbReference type="GO" id="GO:0043190">
    <property type="term" value="C:ATP-binding cassette (ABC) transporter complex"/>
    <property type="evidence" value="ECO:0007669"/>
    <property type="project" value="InterPro"/>
</dbReference>
<evidence type="ECO:0000313" key="7">
    <source>
        <dbReference type="EMBL" id="OYQ18715.1"/>
    </source>
</evidence>
<dbReference type="OrthoDB" id="9803988at2"/>
<evidence type="ECO:0000256" key="4">
    <source>
        <dbReference type="ARBA" id="ARBA00022729"/>
    </source>
</evidence>
<dbReference type="GO" id="GO:1904680">
    <property type="term" value="F:peptide transmembrane transporter activity"/>
    <property type="evidence" value="ECO:0007669"/>
    <property type="project" value="TreeGrafter"/>
</dbReference>
<protein>
    <submittedName>
        <fullName evidence="7">Peptide ABC transporter substrate-binding protein</fullName>
    </submittedName>
</protein>
<feature type="chain" id="PRO_5012671423" evidence="5">
    <location>
        <begin position="28"/>
        <end position="533"/>
    </location>
</feature>
<dbReference type="PANTHER" id="PTHR30290">
    <property type="entry name" value="PERIPLASMIC BINDING COMPONENT OF ABC TRANSPORTER"/>
    <property type="match status" value="1"/>
</dbReference>
<dbReference type="PIRSF" id="PIRSF002741">
    <property type="entry name" value="MppA"/>
    <property type="match status" value="1"/>
</dbReference>
<dbReference type="InterPro" id="IPR039424">
    <property type="entry name" value="SBP_5"/>
</dbReference>
<dbReference type="SUPFAM" id="SSF53850">
    <property type="entry name" value="Periplasmic binding protein-like II"/>
    <property type="match status" value="1"/>
</dbReference>
<feature type="domain" description="Solute-binding protein family 5" evidence="6">
    <location>
        <begin position="71"/>
        <end position="453"/>
    </location>
</feature>
<sequence>MFYMVKFRSLALALGLSTALVSGFAQAQMTLRVANMGEPDTLDPQNMSGTWENRIAGDLFLGLTTEAADGTVIPGTAESWSISADGTVYTFKLRADATWSDGTPVTAEDFVFAYRRIMDPKRAAKYASLLYPIKGTEEVNSGKETDFTKIGAKAIDAKTLEITLKEPTPYFLELLTHYTSFPLPKHVVEKAGNDWVKPGTMVTNGAYMLSAYTPNDKVELVKNPKFYDAKNVKIEKVIFTGNEDRTEMEKRFRAGEMDLVTDINPARIDTLTRELPNELKIAPYLGLYYYTFNSANGPTKDPKVRKALSMVVDRDIITQKVSKAGEIPAFGIVPPGISNYGQALKTDWADKPKAERVAMAKKLMEEAGYGPGKPLKLELSYNTSEGHKNIAIAVQSMWKQELGVEAELVNRDVKVHYNTLRDGNFQVGRAGWIADYNDPQNFLYLLETRTGSNNYGKFSNADYDKLMLEAGTTVDLKKRAEIMAKAERIGIDQDALMPIYFYVSKNLVSQKLKGFVSNTKDIHRSRWMEIVAN</sequence>
<dbReference type="FunFam" id="3.10.105.10:FF:000001">
    <property type="entry name" value="Oligopeptide ABC transporter, oligopeptide-binding protein"/>
    <property type="match status" value="1"/>
</dbReference>
<keyword evidence="3" id="KW-0813">Transport</keyword>
<dbReference type="GO" id="GO:0015833">
    <property type="term" value="P:peptide transport"/>
    <property type="evidence" value="ECO:0007669"/>
    <property type="project" value="TreeGrafter"/>
</dbReference>
<reference evidence="7 8" key="1">
    <citation type="submission" date="2017-07" db="EMBL/GenBank/DDBJ databases">
        <title>Elstera cyanobacteriorum sp. nov., a novel bacterium isolated from cyanobacterial aggregates in a eutrophic lake.</title>
        <authorList>
            <person name="Cai H."/>
        </authorList>
    </citation>
    <scope>NUCLEOTIDE SEQUENCE [LARGE SCALE GENOMIC DNA]</scope>
    <source>
        <strain evidence="7 8">TH019</strain>
    </source>
</reference>
<dbReference type="AlphaFoldDB" id="A0A255XQJ7"/>
<organism evidence="7 8">
    <name type="scientific">Elstera cyanobacteriorum</name>
    <dbReference type="NCBI Taxonomy" id="2022747"/>
    <lineage>
        <taxon>Bacteria</taxon>
        <taxon>Pseudomonadati</taxon>
        <taxon>Pseudomonadota</taxon>
        <taxon>Alphaproteobacteria</taxon>
        <taxon>Rhodospirillales</taxon>
        <taxon>Rhodospirillaceae</taxon>
        <taxon>Elstera</taxon>
    </lineage>
</organism>
<dbReference type="Pfam" id="PF00496">
    <property type="entry name" value="SBP_bac_5"/>
    <property type="match status" value="1"/>
</dbReference>
<evidence type="ECO:0000256" key="5">
    <source>
        <dbReference type="SAM" id="SignalP"/>
    </source>
</evidence>